<reference evidence="3 4" key="1">
    <citation type="submission" date="2019-04" db="EMBL/GenBank/DDBJ databases">
        <authorList>
            <person name="Hwang J.C."/>
        </authorList>
    </citation>
    <scope>NUCLEOTIDE SEQUENCE [LARGE SCALE GENOMIC DNA]</scope>
    <source>
        <strain evidence="3 4">IMCC35001</strain>
    </source>
</reference>
<keyword evidence="1" id="KW-0472">Membrane</keyword>
<feature type="transmembrane region" description="Helical" evidence="1">
    <location>
        <begin position="124"/>
        <end position="142"/>
    </location>
</feature>
<keyword evidence="1" id="KW-1133">Transmembrane helix</keyword>
<dbReference type="SUPFAM" id="SSF69593">
    <property type="entry name" value="Glycerol-3-phosphate (1)-acyltransferase"/>
    <property type="match status" value="1"/>
</dbReference>
<comment type="caution">
    <text evidence="3">The sequence shown here is derived from an EMBL/GenBank/DDBJ whole genome shotgun (WGS) entry which is preliminary data.</text>
</comment>
<proteinExistence type="predicted"/>
<dbReference type="Pfam" id="PF01553">
    <property type="entry name" value="Acyltransferase"/>
    <property type="match status" value="1"/>
</dbReference>
<dbReference type="InterPro" id="IPR002123">
    <property type="entry name" value="Plipid/glycerol_acylTrfase"/>
</dbReference>
<dbReference type="SMART" id="SM00563">
    <property type="entry name" value="PlsC"/>
    <property type="match status" value="1"/>
</dbReference>
<dbReference type="GO" id="GO:0016746">
    <property type="term" value="F:acyltransferase activity"/>
    <property type="evidence" value="ECO:0007669"/>
    <property type="project" value="UniProtKB-KW"/>
</dbReference>
<dbReference type="AlphaFoldDB" id="A0A4V5NVL5"/>
<organism evidence="3 4">
    <name type="scientific">Ferrimonas sediminicola</name>
    <dbReference type="NCBI Taxonomy" id="2569538"/>
    <lineage>
        <taxon>Bacteria</taxon>
        <taxon>Pseudomonadati</taxon>
        <taxon>Pseudomonadota</taxon>
        <taxon>Gammaproteobacteria</taxon>
        <taxon>Alteromonadales</taxon>
        <taxon>Ferrimonadaceae</taxon>
        <taxon>Ferrimonas</taxon>
    </lineage>
</organism>
<protein>
    <submittedName>
        <fullName evidence="3">Acyltransferase</fullName>
    </submittedName>
</protein>
<dbReference type="NCBIfam" id="NF010621">
    <property type="entry name" value="PRK14014.1"/>
    <property type="match status" value="1"/>
</dbReference>
<dbReference type="PANTHER" id="PTHR10983">
    <property type="entry name" value="1-ACYLGLYCEROL-3-PHOSPHATE ACYLTRANSFERASE-RELATED"/>
    <property type="match status" value="1"/>
</dbReference>
<dbReference type="EMBL" id="SWCI01000001">
    <property type="protein sequence ID" value="TKB51031.1"/>
    <property type="molecule type" value="Genomic_DNA"/>
</dbReference>
<feature type="transmembrane region" description="Helical" evidence="1">
    <location>
        <begin position="12"/>
        <end position="38"/>
    </location>
</feature>
<evidence type="ECO:0000313" key="3">
    <source>
        <dbReference type="EMBL" id="TKB51031.1"/>
    </source>
</evidence>
<keyword evidence="1" id="KW-0812">Transmembrane</keyword>
<evidence type="ECO:0000259" key="2">
    <source>
        <dbReference type="SMART" id="SM00563"/>
    </source>
</evidence>
<keyword evidence="3" id="KW-0012">Acyltransferase</keyword>
<dbReference type="CDD" id="cd07990">
    <property type="entry name" value="LPLAT_LCLAT1-like"/>
    <property type="match status" value="1"/>
</dbReference>
<dbReference type="GO" id="GO:0005886">
    <property type="term" value="C:plasma membrane"/>
    <property type="evidence" value="ECO:0007669"/>
    <property type="project" value="TreeGrafter"/>
</dbReference>
<keyword evidence="3" id="KW-0808">Transferase</keyword>
<gene>
    <name evidence="3" type="ORF">FCL40_00305</name>
</gene>
<name>A0A4V5NVL5_9GAMM</name>
<accession>A0A4V5NVL5</accession>
<evidence type="ECO:0000313" key="4">
    <source>
        <dbReference type="Proteomes" id="UP000305674"/>
    </source>
</evidence>
<feature type="domain" description="Phospholipid/glycerol acyltransferase" evidence="2">
    <location>
        <begin position="90"/>
        <end position="232"/>
    </location>
</feature>
<dbReference type="PANTHER" id="PTHR10983:SF15">
    <property type="entry name" value="ACYLTRANSFERASE YIHG-RELATED"/>
    <property type="match status" value="1"/>
</dbReference>
<dbReference type="Proteomes" id="UP000305674">
    <property type="component" value="Unassembled WGS sequence"/>
</dbReference>
<evidence type="ECO:0000256" key="1">
    <source>
        <dbReference type="SAM" id="Phobius"/>
    </source>
</evidence>
<dbReference type="OrthoDB" id="319710at2"/>
<keyword evidence="4" id="KW-1185">Reference proteome</keyword>
<sequence>MLNFLPSPVLFLINATLAALNIALWSSLILMLALLRLLLPIKAVRLKLSAMANGCMRCWVVLNHAIFGLTTRTRWNITGLDDQLSTQGWYLVLSNHMSWADIFVVSIVLRDRIPMLKFFLKHQLIYVPLMGMACWALDMPFMRRYSKSQVAKNPKLKGKDIETTRRACAKFRDMPTSVINFIEGSRLTPEKHKRQRSPYRYLLKPKAGGIAFAMATLGDQFRHVVDLTIVYPGARDQIMASLLGGELETITVDVRVLPISQVPQGDYDQDKQYRVEFQRWLNELWQEKDDRIEQVLQQHASARGFYRALAPK</sequence>
<dbReference type="RefSeq" id="WP_136850208.1">
    <property type="nucleotide sequence ID" value="NZ_SWCI01000001.1"/>
</dbReference>